<dbReference type="Proteomes" id="UP000186132">
    <property type="component" value="Unassembled WGS sequence"/>
</dbReference>
<reference evidence="2 3" key="1">
    <citation type="submission" date="2016-11" db="EMBL/GenBank/DDBJ databases">
        <authorList>
            <person name="Jaros S."/>
            <person name="Januszkiewicz K."/>
            <person name="Wedrychowicz H."/>
        </authorList>
    </citation>
    <scope>NUCLEOTIDE SEQUENCE [LARGE SCALE GENOMIC DNA]</scope>
    <source>
        <strain evidence="2 3">DSM 45627</strain>
    </source>
</reference>
<keyword evidence="1" id="KW-0472">Membrane</keyword>
<dbReference type="AlphaFoldDB" id="A0A1M5QAS6"/>
<keyword evidence="1" id="KW-1133">Transmembrane helix</keyword>
<gene>
    <name evidence="2" type="ORF">SAMN05443575_3351</name>
</gene>
<protein>
    <submittedName>
        <fullName evidence="2">Uncharacterized protein</fullName>
    </submittedName>
</protein>
<evidence type="ECO:0000313" key="3">
    <source>
        <dbReference type="Proteomes" id="UP000186132"/>
    </source>
</evidence>
<sequence>MTTALDDPAPATGGRPARRTRRWWYVGAAAVLAVTAVVVTLVVALRDDDLHVFGDGGGGGTGVNRFLPGRTIFFNTELGLDEVDEPIVLDAVEPVTAFDSARSTLRIVVCEPRGEFSTLGAGYSADVRAECRTVTALVPGRTEIDARSAIMLAMTPRREGVTTVEGFRVRYHRGDRSGDERAGAHIELRTRGVPSLPGD</sequence>
<evidence type="ECO:0000313" key="2">
    <source>
        <dbReference type="EMBL" id="SHH11142.1"/>
    </source>
</evidence>
<keyword evidence="3" id="KW-1185">Reference proteome</keyword>
<organism evidence="2 3">
    <name type="scientific">Jatrophihabitans endophyticus</name>
    <dbReference type="NCBI Taxonomy" id="1206085"/>
    <lineage>
        <taxon>Bacteria</taxon>
        <taxon>Bacillati</taxon>
        <taxon>Actinomycetota</taxon>
        <taxon>Actinomycetes</taxon>
        <taxon>Jatrophihabitantales</taxon>
        <taxon>Jatrophihabitantaceae</taxon>
        <taxon>Jatrophihabitans</taxon>
    </lineage>
</organism>
<name>A0A1M5QAS6_9ACTN</name>
<dbReference type="RefSeq" id="WP_073391532.1">
    <property type="nucleotide sequence ID" value="NZ_FQVU01000004.1"/>
</dbReference>
<accession>A0A1M5QAS6</accession>
<feature type="transmembrane region" description="Helical" evidence="1">
    <location>
        <begin position="23"/>
        <end position="45"/>
    </location>
</feature>
<dbReference type="STRING" id="1206085.SAMN05443575_3351"/>
<evidence type="ECO:0000256" key="1">
    <source>
        <dbReference type="SAM" id="Phobius"/>
    </source>
</evidence>
<keyword evidence="1" id="KW-0812">Transmembrane</keyword>
<dbReference type="EMBL" id="FQVU01000004">
    <property type="protein sequence ID" value="SHH11142.1"/>
    <property type="molecule type" value="Genomic_DNA"/>
</dbReference>
<proteinExistence type="predicted"/>